<dbReference type="Pfam" id="PF02541">
    <property type="entry name" value="Ppx-GppA"/>
    <property type="match status" value="1"/>
</dbReference>
<dbReference type="PANTHER" id="PTHR30005:SF0">
    <property type="entry name" value="RETROGRADE REGULATION PROTEIN 2"/>
    <property type="match status" value="1"/>
</dbReference>
<dbReference type="AlphaFoldDB" id="A0A1G2H053"/>
<dbReference type="PANTHER" id="PTHR30005">
    <property type="entry name" value="EXOPOLYPHOSPHATASE"/>
    <property type="match status" value="1"/>
</dbReference>
<dbReference type="InterPro" id="IPR050273">
    <property type="entry name" value="GppA/Ppx_hydrolase"/>
</dbReference>
<gene>
    <name evidence="2" type="ORF">A3J04_01480</name>
</gene>
<evidence type="ECO:0000313" key="2">
    <source>
        <dbReference type="EMBL" id="OGZ55844.1"/>
    </source>
</evidence>
<reference evidence="2 3" key="1">
    <citation type="journal article" date="2016" name="Nat. Commun.">
        <title>Thousands of microbial genomes shed light on interconnected biogeochemical processes in an aquifer system.</title>
        <authorList>
            <person name="Anantharaman K."/>
            <person name="Brown C.T."/>
            <person name="Hug L.A."/>
            <person name="Sharon I."/>
            <person name="Castelle C.J."/>
            <person name="Probst A.J."/>
            <person name="Thomas B.C."/>
            <person name="Singh A."/>
            <person name="Wilkins M.J."/>
            <person name="Karaoz U."/>
            <person name="Brodie E.L."/>
            <person name="Williams K.H."/>
            <person name="Hubbard S.S."/>
            <person name="Banfield J.F."/>
        </authorList>
    </citation>
    <scope>NUCLEOTIDE SEQUENCE [LARGE SCALE GENOMIC DNA]</scope>
</reference>
<evidence type="ECO:0000259" key="1">
    <source>
        <dbReference type="Pfam" id="PF02541"/>
    </source>
</evidence>
<comment type="caution">
    <text evidence="2">The sequence shown here is derived from an EMBL/GenBank/DDBJ whole genome shotgun (WGS) entry which is preliminary data.</text>
</comment>
<dbReference type="STRING" id="1802129.A3J04_01480"/>
<dbReference type="InterPro" id="IPR003695">
    <property type="entry name" value="Ppx_GppA_N"/>
</dbReference>
<proteinExistence type="predicted"/>
<dbReference type="EMBL" id="MHNZ01000028">
    <property type="protein sequence ID" value="OGZ55844.1"/>
    <property type="molecule type" value="Genomic_DNA"/>
</dbReference>
<dbReference type="Gene3D" id="3.30.420.40">
    <property type="match status" value="1"/>
</dbReference>
<evidence type="ECO:0000313" key="3">
    <source>
        <dbReference type="Proteomes" id="UP000177954"/>
    </source>
</evidence>
<dbReference type="SUPFAM" id="SSF53067">
    <property type="entry name" value="Actin-like ATPase domain"/>
    <property type="match status" value="2"/>
</dbReference>
<protein>
    <recommendedName>
        <fullName evidence="1">Ppx/GppA phosphatase N-terminal domain-containing protein</fullName>
    </recommendedName>
</protein>
<name>A0A1G2H053_9BACT</name>
<sequence length="313" mass="35891">MRDVYGVVDIGTLKVKTEIASVAKSGVLKSIYSSNVLTCFGVGLDEYDGFAQEKYIRQTINELRRIRHELERHDAKKFRVVSTHAMRRAKNRDDILARIRKEAGFEVESISQEDEAELFFKAVMRTFLSNDREYVVIDVGGGSVQVLVGTKKELRRTHMMKTGTVRLHEKFVRNPHDPDSFTTPENIDQMKEEILRELIPLDPGERTPLVYGSSMVIDIMRQIKIQLDPHEDSAAHPYKTYAEHLTEFIWRIQPLSFRAREEQYPLPHHYSWGLEKAFLNAVTIAAHFESPYIVPSNANIAQGIIFAMAEAAE</sequence>
<dbReference type="InterPro" id="IPR043129">
    <property type="entry name" value="ATPase_NBD"/>
</dbReference>
<dbReference type="Proteomes" id="UP000177954">
    <property type="component" value="Unassembled WGS sequence"/>
</dbReference>
<organism evidence="2 3">
    <name type="scientific">Candidatus Ryanbacteria bacterium RIFCSPLOWO2_02_FULL_47_14</name>
    <dbReference type="NCBI Taxonomy" id="1802129"/>
    <lineage>
        <taxon>Bacteria</taxon>
        <taxon>Candidatus Ryaniibacteriota</taxon>
    </lineage>
</organism>
<accession>A0A1G2H053</accession>
<feature type="domain" description="Ppx/GppA phosphatase N-terminal" evidence="1">
    <location>
        <begin position="33"/>
        <end position="197"/>
    </location>
</feature>
<dbReference type="Gene3D" id="3.30.420.150">
    <property type="entry name" value="Exopolyphosphatase. Domain 2"/>
    <property type="match status" value="1"/>
</dbReference>